<keyword evidence="2" id="KW-1185">Reference proteome</keyword>
<dbReference type="Proteomes" id="UP000076962">
    <property type="component" value="Unassembled WGS sequence"/>
</dbReference>
<gene>
    <name evidence="1" type="ORF">THIOM_002106</name>
</gene>
<protein>
    <submittedName>
        <fullName evidence="1">Uncharacterized protein</fullName>
    </submittedName>
</protein>
<dbReference type="EMBL" id="LUTY01001164">
    <property type="protein sequence ID" value="OAD22109.1"/>
    <property type="molecule type" value="Genomic_DNA"/>
</dbReference>
<organism evidence="1 2">
    <name type="scientific">Candidatus Thiomargarita nelsonii</name>
    <dbReference type="NCBI Taxonomy" id="1003181"/>
    <lineage>
        <taxon>Bacteria</taxon>
        <taxon>Pseudomonadati</taxon>
        <taxon>Pseudomonadota</taxon>
        <taxon>Gammaproteobacteria</taxon>
        <taxon>Thiotrichales</taxon>
        <taxon>Thiotrichaceae</taxon>
        <taxon>Thiomargarita</taxon>
    </lineage>
</organism>
<accession>A0A176S2H5</accession>
<comment type="caution">
    <text evidence="1">The sequence shown here is derived from an EMBL/GenBank/DDBJ whole genome shotgun (WGS) entry which is preliminary data.</text>
</comment>
<reference evidence="1 2" key="1">
    <citation type="submission" date="2016-05" db="EMBL/GenBank/DDBJ databases">
        <title>Single-cell genome of chain-forming Candidatus Thiomargarita nelsonii and comparison to other large sulfur-oxidizing bacteria.</title>
        <authorList>
            <person name="Winkel M."/>
            <person name="Salman V."/>
            <person name="Woyke T."/>
            <person name="Schulz-Vogt H."/>
            <person name="Richter M."/>
            <person name="Flood B."/>
            <person name="Bailey J."/>
            <person name="Amann R."/>
            <person name="Mussmann M."/>
        </authorList>
    </citation>
    <scope>NUCLEOTIDE SEQUENCE [LARGE SCALE GENOMIC DNA]</scope>
    <source>
        <strain evidence="1 2">THI036</strain>
    </source>
</reference>
<dbReference type="AlphaFoldDB" id="A0A176S2H5"/>
<evidence type="ECO:0000313" key="2">
    <source>
        <dbReference type="Proteomes" id="UP000076962"/>
    </source>
</evidence>
<proteinExistence type="predicted"/>
<evidence type="ECO:0000313" key="1">
    <source>
        <dbReference type="EMBL" id="OAD22109.1"/>
    </source>
</evidence>
<sequence length="78" mass="9019">MTHCRTNSCCERSQVASICATPAAVRREERTEMRNSSKRSSICSGDKMVFDFIYCPDGVQNLFWTIEYTEHRHKLNGK</sequence>
<name>A0A176S2H5_9GAMM</name>